<reference evidence="4 5" key="1">
    <citation type="submission" date="2014-09" db="EMBL/GenBank/DDBJ databases">
        <title>Genome sequences of Lysobacter dokdonensis DS-58.</title>
        <authorList>
            <person name="Kim J.F."/>
            <person name="Kwak M.-J."/>
        </authorList>
    </citation>
    <scope>NUCLEOTIDE SEQUENCE [LARGE SCALE GENOMIC DNA]</scope>
    <source>
        <strain evidence="4 5">DS-58</strain>
    </source>
</reference>
<dbReference type="PANTHER" id="PTHR37299">
    <property type="entry name" value="TRANSCRIPTIONAL REGULATOR-RELATED"/>
    <property type="match status" value="1"/>
</dbReference>
<proteinExistence type="predicted"/>
<evidence type="ECO:0000256" key="2">
    <source>
        <dbReference type="SAM" id="Phobius"/>
    </source>
</evidence>
<gene>
    <name evidence="4" type="ORF">LF41_978</name>
</gene>
<keyword evidence="5" id="KW-1185">Reference proteome</keyword>
<dbReference type="eggNOG" id="COG3279">
    <property type="taxonomic scope" value="Bacteria"/>
</dbReference>
<keyword evidence="1" id="KW-0902">Two-component regulatory system</keyword>
<evidence type="ECO:0000259" key="3">
    <source>
        <dbReference type="PROSITE" id="PS50930"/>
    </source>
</evidence>
<dbReference type="InterPro" id="IPR007492">
    <property type="entry name" value="LytTR_DNA-bd_dom"/>
</dbReference>
<feature type="transmembrane region" description="Helical" evidence="2">
    <location>
        <begin position="64"/>
        <end position="83"/>
    </location>
</feature>
<organism evidence="4 5">
    <name type="scientific">Lysobacter dokdonensis DS-58</name>
    <dbReference type="NCBI Taxonomy" id="1300345"/>
    <lineage>
        <taxon>Bacteria</taxon>
        <taxon>Pseudomonadati</taxon>
        <taxon>Pseudomonadota</taxon>
        <taxon>Gammaproteobacteria</taxon>
        <taxon>Lysobacterales</taxon>
        <taxon>Lysobacteraceae</taxon>
        <taxon>Noviluteimonas</taxon>
    </lineage>
</organism>
<dbReference type="AlphaFoldDB" id="A0A0A2WJT6"/>
<name>A0A0A2WJT6_9GAMM</name>
<dbReference type="Pfam" id="PF04397">
    <property type="entry name" value="LytTR"/>
    <property type="match status" value="1"/>
</dbReference>
<dbReference type="Gene3D" id="2.40.50.1020">
    <property type="entry name" value="LytTr DNA-binding domain"/>
    <property type="match status" value="1"/>
</dbReference>
<dbReference type="PIRSF" id="PIRSF031767">
    <property type="entry name" value="MHYE_LytTR"/>
    <property type="match status" value="1"/>
</dbReference>
<dbReference type="SMART" id="SM00850">
    <property type="entry name" value="LytTR"/>
    <property type="match status" value="1"/>
</dbReference>
<dbReference type="GO" id="GO:0000156">
    <property type="term" value="F:phosphorelay response regulator activity"/>
    <property type="evidence" value="ECO:0007669"/>
    <property type="project" value="InterPro"/>
</dbReference>
<dbReference type="InterPro" id="IPR046947">
    <property type="entry name" value="LytR-like"/>
</dbReference>
<protein>
    <submittedName>
        <fullName evidence="4">Transcriptional regulator, LytR/AlgR family</fullName>
    </submittedName>
</protein>
<dbReference type="Proteomes" id="UP000030518">
    <property type="component" value="Unassembled WGS sequence"/>
</dbReference>
<feature type="transmembrane region" description="Helical" evidence="2">
    <location>
        <begin position="95"/>
        <end position="116"/>
    </location>
</feature>
<keyword evidence="2" id="KW-0812">Transmembrane</keyword>
<keyword evidence="2" id="KW-0472">Membrane</keyword>
<dbReference type="PATRIC" id="fig|1300345.3.peg.299"/>
<dbReference type="PANTHER" id="PTHR37299:SF1">
    <property type="entry name" value="STAGE 0 SPORULATION PROTEIN A HOMOLOG"/>
    <property type="match status" value="1"/>
</dbReference>
<dbReference type="STRING" id="1300345.LF41_978"/>
<feature type="domain" description="HTH LytTR-type" evidence="3">
    <location>
        <begin position="190"/>
        <end position="293"/>
    </location>
</feature>
<sequence length="293" mass="33626">MSTDAFQMTPTAWDRFRPWRRTFEVGFWVVMYCVNATANSAVTWIDIQRAGLGFDAWEPAVWEWSSAIVCLALVPVVAWYTRWNPVRFDTWRRALPLHILGSVAWSLLHVAGMVAIRKAVYAAQGDHYDFGPVLREWGYEYLKDVRSYASLVATMEAWRWFLRRWQGEASLLSQPDDAPAIALAERPERFLVRKLGKEFLIAANDVESLQASGNYVNLRVRGHEYPLRSTMAAIEQQLDPARFVRVHRSHMVNLDCIAQIEPLDTGDARVLLRDGTIVPCSRRYRDALRPANA</sequence>
<evidence type="ECO:0000313" key="4">
    <source>
        <dbReference type="EMBL" id="KGQ20441.1"/>
    </source>
</evidence>
<accession>A0A0A2WJT6</accession>
<comment type="caution">
    <text evidence="4">The sequence shown here is derived from an EMBL/GenBank/DDBJ whole genome shotgun (WGS) entry which is preliminary data.</text>
</comment>
<dbReference type="RefSeq" id="WP_237577574.1">
    <property type="nucleotide sequence ID" value="NZ_JRKJ01000002.1"/>
</dbReference>
<dbReference type="GO" id="GO:0003677">
    <property type="term" value="F:DNA binding"/>
    <property type="evidence" value="ECO:0007669"/>
    <property type="project" value="InterPro"/>
</dbReference>
<keyword evidence="2" id="KW-1133">Transmembrane helix</keyword>
<evidence type="ECO:0000313" key="5">
    <source>
        <dbReference type="Proteomes" id="UP000030518"/>
    </source>
</evidence>
<feature type="transmembrane region" description="Helical" evidence="2">
    <location>
        <begin position="25"/>
        <end position="44"/>
    </location>
</feature>
<dbReference type="InterPro" id="IPR012379">
    <property type="entry name" value="LytTR_MHYE"/>
</dbReference>
<dbReference type="EMBL" id="JRKJ01000002">
    <property type="protein sequence ID" value="KGQ20441.1"/>
    <property type="molecule type" value="Genomic_DNA"/>
</dbReference>
<dbReference type="PROSITE" id="PS50930">
    <property type="entry name" value="HTH_LYTTR"/>
    <property type="match status" value="1"/>
</dbReference>
<evidence type="ECO:0000256" key="1">
    <source>
        <dbReference type="ARBA" id="ARBA00023012"/>
    </source>
</evidence>